<organism evidence="4 5">
    <name type="scientific">Candidatus Iainarchaeum sp</name>
    <dbReference type="NCBI Taxonomy" id="3101447"/>
    <lineage>
        <taxon>Archaea</taxon>
        <taxon>Candidatus Iainarchaeota</taxon>
        <taxon>Candidatus Iainarchaeia</taxon>
        <taxon>Candidatus Iainarchaeales</taxon>
        <taxon>Candidatus Iainarchaeaceae</taxon>
        <taxon>Candidatus Iainarchaeum</taxon>
    </lineage>
</organism>
<dbReference type="EC" id="2.4.2.4" evidence="4"/>
<dbReference type="InterPro" id="IPR013102">
    <property type="entry name" value="PYNP_C"/>
</dbReference>
<evidence type="ECO:0000256" key="1">
    <source>
        <dbReference type="ARBA" id="ARBA00022676"/>
    </source>
</evidence>
<feature type="domain" description="Pyrimidine nucleoside phosphorylase C-terminal" evidence="3">
    <location>
        <begin position="428"/>
        <end position="495"/>
    </location>
</feature>
<dbReference type="GO" id="GO:0004645">
    <property type="term" value="F:1,4-alpha-oligoglucan phosphorylase activity"/>
    <property type="evidence" value="ECO:0007669"/>
    <property type="project" value="InterPro"/>
</dbReference>
<dbReference type="Gene3D" id="1.20.970.50">
    <property type="match status" value="1"/>
</dbReference>
<reference evidence="4" key="1">
    <citation type="submission" date="2021-03" db="EMBL/GenBank/DDBJ databases">
        <authorList>
            <person name="Jaffe A."/>
        </authorList>
    </citation>
    <scope>NUCLEOTIDE SEQUENCE</scope>
    <source>
        <strain evidence="4">RIFCSPLOWO2_01_FULL_43_13</strain>
    </source>
</reference>
<reference evidence="4" key="2">
    <citation type="submission" date="2021-05" db="EMBL/GenBank/DDBJ databases">
        <title>Protein family content uncovers lineage relationships and bacterial pathway maintenance mechanisms in DPANN archaea.</title>
        <authorList>
            <person name="Castelle C.J."/>
            <person name="Meheust R."/>
            <person name="Jaffe A.L."/>
            <person name="Seitz K."/>
            <person name="Gong X."/>
            <person name="Baker B.J."/>
            <person name="Banfield J.F."/>
        </authorList>
    </citation>
    <scope>NUCLEOTIDE SEQUENCE</scope>
    <source>
        <strain evidence="4">RIFCSPLOWO2_01_FULL_43_13</strain>
    </source>
</reference>
<dbReference type="GO" id="GO:0006213">
    <property type="term" value="P:pyrimidine nucleoside metabolic process"/>
    <property type="evidence" value="ECO:0007669"/>
    <property type="project" value="InterPro"/>
</dbReference>
<comment type="caution">
    <text evidence="4">The sequence shown here is derived from an EMBL/GenBank/DDBJ whole genome shotgun (WGS) entry which is preliminary data.</text>
</comment>
<accession>A0A8T4KV98</accession>
<dbReference type="AlphaFoldDB" id="A0A8T4KV98"/>
<dbReference type="NCBIfam" id="TIGR02645">
    <property type="entry name" value="ARCH_P_rylase"/>
    <property type="match status" value="1"/>
</dbReference>
<dbReference type="SMART" id="SM00941">
    <property type="entry name" value="PYNP_C"/>
    <property type="match status" value="1"/>
</dbReference>
<dbReference type="InterPro" id="IPR000312">
    <property type="entry name" value="Glycosyl_Trfase_fam3"/>
</dbReference>
<dbReference type="Proteomes" id="UP000680185">
    <property type="component" value="Unassembled WGS sequence"/>
</dbReference>
<evidence type="ECO:0000256" key="2">
    <source>
        <dbReference type="ARBA" id="ARBA00022679"/>
    </source>
</evidence>
<dbReference type="InterPro" id="IPR035902">
    <property type="entry name" value="Nuc_phospho_transferase"/>
</dbReference>
<evidence type="ECO:0000313" key="4">
    <source>
        <dbReference type="EMBL" id="MBS3057894.1"/>
    </source>
</evidence>
<evidence type="ECO:0000313" key="5">
    <source>
        <dbReference type="Proteomes" id="UP000680185"/>
    </source>
</evidence>
<evidence type="ECO:0000259" key="3">
    <source>
        <dbReference type="SMART" id="SM00941"/>
    </source>
</evidence>
<dbReference type="InterPro" id="IPR013466">
    <property type="entry name" value="Thymidine/AMP_Pase"/>
</dbReference>
<dbReference type="Pfam" id="PF00591">
    <property type="entry name" value="Glycos_transf_3"/>
    <property type="match status" value="1"/>
</dbReference>
<dbReference type="SUPFAM" id="SSF54680">
    <property type="entry name" value="Pyrimidine nucleoside phosphorylase C-terminal domain"/>
    <property type="match status" value="1"/>
</dbReference>
<dbReference type="InterPro" id="IPR036566">
    <property type="entry name" value="PYNP-like_C_sf"/>
</dbReference>
<dbReference type="Gene3D" id="3.40.1030.10">
    <property type="entry name" value="Nucleoside phosphorylase/phosphoribosyltransferase catalytic domain"/>
    <property type="match status" value="1"/>
</dbReference>
<proteinExistence type="predicted"/>
<dbReference type="InterPro" id="IPR036320">
    <property type="entry name" value="Glycosyl_Trfase_fam3_N_dom_sf"/>
</dbReference>
<dbReference type="SUPFAM" id="SSF52418">
    <property type="entry name" value="Nucleoside phosphorylase/phosphoribosyltransferase catalytic domain"/>
    <property type="match status" value="1"/>
</dbReference>
<dbReference type="Gene3D" id="3.90.1170.30">
    <property type="entry name" value="Pyrimidine nucleoside phosphorylase-like, C-terminal domain"/>
    <property type="match status" value="1"/>
</dbReference>
<dbReference type="InterPro" id="IPR000053">
    <property type="entry name" value="Thymidine/pyrmidine_PPase"/>
</dbReference>
<dbReference type="EMBL" id="JAGVWB010000005">
    <property type="protein sequence ID" value="MBS3057894.1"/>
    <property type="molecule type" value="Genomic_DNA"/>
</dbReference>
<dbReference type="GO" id="GO:0009032">
    <property type="term" value="F:thymidine phosphorylase activity"/>
    <property type="evidence" value="ECO:0007669"/>
    <property type="project" value="UniProtKB-EC"/>
</dbReference>
<dbReference type="Gene3D" id="2.40.40.20">
    <property type="match status" value="1"/>
</dbReference>
<dbReference type="SUPFAM" id="SSF47648">
    <property type="entry name" value="Nucleoside phosphorylase/phosphoribosyltransferase N-terminal domain"/>
    <property type="match status" value="1"/>
</dbReference>
<dbReference type="Pfam" id="PF02885">
    <property type="entry name" value="Glycos_trans_3N"/>
    <property type="match status" value="1"/>
</dbReference>
<dbReference type="PANTHER" id="PTHR10515:SF0">
    <property type="entry name" value="THYMIDINE PHOSPHORYLASE"/>
    <property type="match status" value="1"/>
</dbReference>
<dbReference type="GO" id="GO:0006206">
    <property type="term" value="P:pyrimidine nucleobase metabolic process"/>
    <property type="evidence" value="ECO:0007669"/>
    <property type="project" value="InterPro"/>
</dbReference>
<dbReference type="PANTHER" id="PTHR10515">
    <property type="entry name" value="THYMIDINE PHOSPHORYLASE"/>
    <property type="match status" value="1"/>
</dbReference>
<dbReference type="GO" id="GO:0005829">
    <property type="term" value="C:cytosol"/>
    <property type="evidence" value="ECO:0007669"/>
    <property type="project" value="TreeGrafter"/>
</dbReference>
<gene>
    <name evidence="4" type="ORF">J4478_00655</name>
</gene>
<keyword evidence="2 4" id="KW-0808">Transferase</keyword>
<keyword evidence="1 4" id="KW-0328">Glycosyltransferase</keyword>
<dbReference type="InterPro" id="IPR017459">
    <property type="entry name" value="Glycosyl_Trfase_fam3_N_dom"/>
</dbReference>
<protein>
    <submittedName>
        <fullName evidence="4">Thymidine phosphorylase</fullName>
        <ecNumber evidence="4">2.4.2.4</ecNumber>
    </submittedName>
</protein>
<sequence length="497" mass="53775">MLYSLSLQTRIFDFHSSAFVAVLHEKDALDLGVRALDRVEVLNPKLKRSAVAVIDITEREVRKGEIGLFEELRKELLIKKPVKVEVRAVPALESVSFIRKKIRGEKLSSVEIQKIVQDINAGKISELELSAFMTSVFIRGFDIEETVSMTNALLSNGKRIEFAKKPIVDKHCIGGINGRSTLVLVPVIAAAGYCIPKTSSKAITSAAGTADSMECLANASLPLKKLKQVVEKTNACIAWGGALDLAPVDDKIIKVEHPLKLDPQGQIIASVMAKKAAVGSKFVVIDLPVGPEVKLASEEKALEISEKFKKVGEALGIKVKSLITNGRLPCGPAFGPALEAKHALQILEGRVFDSMAEKSCRLAAVLFSMVEECSEEQGFKRAKEIIESGKALEKMQEIIQAQGGKRISSEGISVGRFMQAVLAKRNGKIVSASVKKLATIAREAGAPADKGAGVWISAMPGSFVRKNDVLFEIFAENERKLAEALSLAEKLQAIEVQ</sequence>
<name>A0A8T4KV98_9ARCH</name>
<dbReference type="NCBIfam" id="NF003338">
    <property type="entry name" value="PRK04350.1"/>
    <property type="match status" value="1"/>
</dbReference>